<dbReference type="Gene3D" id="1.20.1050.90">
    <property type="entry name" value="RecF/RecN/SMC, N-terminal domain"/>
    <property type="match status" value="1"/>
</dbReference>
<proteinExistence type="inferred from homology"/>
<dbReference type="InterPro" id="IPR001238">
    <property type="entry name" value="DNA-binding_RecF"/>
</dbReference>
<evidence type="ECO:0000256" key="4">
    <source>
        <dbReference type="ARBA" id="ARBA00022490"/>
    </source>
</evidence>
<feature type="domain" description="RecF/RecN/SMC N-terminal" evidence="15">
    <location>
        <begin position="2"/>
        <end position="357"/>
    </location>
</feature>
<dbReference type="PANTHER" id="PTHR32182">
    <property type="entry name" value="DNA REPLICATION AND REPAIR PROTEIN RECF"/>
    <property type="match status" value="1"/>
</dbReference>
<keyword evidence="9 13" id="KW-0238">DNA-binding</keyword>
<evidence type="ECO:0000256" key="12">
    <source>
        <dbReference type="ARBA" id="ARBA00025401"/>
    </source>
</evidence>
<dbReference type="NCBIfam" id="TIGR00611">
    <property type="entry name" value="recf"/>
    <property type="match status" value="1"/>
</dbReference>
<evidence type="ECO:0000256" key="3">
    <source>
        <dbReference type="ARBA" id="ARBA00020170"/>
    </source>
</evidence>
<evidence type="ECO:0000256" key="10">
    <source>
        <dbReference type="ARBA" id="ARBA00023204"/>
    </source>
</evidence>
<feature type="region of interest" description="Disordered" evidence="14">
    <location>
        <begin position="405"/>
        <end position="428"/>
    </location>
</feature>
<keyword evidence="4 13" id="KW-0963">Cytoplasm</keyword>
<organism evidence="16 17">
    <name type="scientific">Bifidobacterium colobi</name>
    <dbReference type="NCBI Taxonomy" id="2809026"/>
    <lineage>
        <taxon>Bacteria</taxon>
        <taxon>Bacillati</taxon>
        <taxon>Actinomycetota</taxon>
        <taxon>Actinomycetes</taxon>
        <taxon>Bifidobacteriales</taxon>
        <taxon>Bifidobacteriaceae</taxon>
        <taxon>Bifidobacterium</taxon>
    </lineage>
</organism>
<keyword evidence="17" id="KW-1185">Reference proteome</keyword>
<dbReference type="EMBL" id="JAFEJU010000001">
    <property type="protein sequence ID" value="MBT1174351.1"/>
    <property type="molecule type" value="Genomic_DNA"/>
</dbReference>
<evidence type="ECO:0000313" key="17">
    <source>
        <dbReference type="Proteomes" id="UP000711736"/>
    </source>
</evidence>
<comment type="function">
    <text evidence="12 13">The RecF protein is involved in DNA metabolism; it is required for DNA replication and normal SOS inducibility. RecF binds preferentially to single-stranded, linear DNA. It also seems to bind ATP.</text>
</comment>
<gene>
    <name evidence="13 16" type="primary">recF</name>
    <name evidence="16" type="ORF">JS530_02300</name>
</gene>
<dbReference type="Gene3D" id="3.40.50.300">
    <property type="entry name" value="P-loop containing nucleotide triphosphate hydrolases"/>
    <property type="match status" value="1"/>
</dbReference>
<sequence length="428" mass="46622">MYVSRLALDHYRSWSQVVVDFVPGINLIVGKNGLGKTNLVEAVEILSTGASHRTSSTLPLIERGQSTATIRANVVASDDSHGDEQTTTYEASLHARGANRARINSGTSMYLRDIIGQVPSVAFTPEDQRLISGDPASRRTFLNQAGVLLEPGYAEALQQLTRIGKQRATLLKQLNASSAAGQPIDAALSGLEIWTGQFIEAGITLTRMRKRIIDALADPFAAIYCDLAGDTEQVTLSYAPSFDEVLLYDEPHQAISEHFQRIYPGEVARGINLIGPQRDDLNLELFDIPAKEFASNGEMWTMALALKMALYRMIRQRLGVRPIVILDDVFAQLDDSRRTQILEFAREQDQVLITVAAEGDVPHSALNGGTAHVIDVDALRNQADAFAESLQQSLQQSLAALHADEHAGVHDADSTAADAANVQGQEQQ</sequence>
<dbReference type="PROSITE" id="PS00617">
    <property type="entry name" value="RECF_1"/>
    <property type="match status" value="1"/>
</dbReference>
<reference evidence="16 17" key="1">
    <citation type="journal article" date="2021" name="Environ. Microbiol.">
        <title>Genetic insights into the dark matter of the mammalian gut microbiota through targeted genome reconstruction.</title>
        <authorList>
            <person name="Lugli G.A."/>
            <person name="Alessandri G."/>
            <person name="Milani C."/>
            <person name="Viappiani A."/>
            <person name="Fontana F."/>
            <person name="Tarracchini C."/>
            <person name="Mancabelli L."/>
            <person name="Argentini C."/>
            <person name="Ruiz L."/>
            <person name="Margolles A."/>
            <person name="van Sinderen D."/>
            <person name="Turroni F."/>
            <person name="Ventura M."/>
        </authorList>
    </citation>
    <scope>NUCLEOTIDE SEQUENCE [LARGE SCALE GENOMIC DNA]</scope>
    <source>
        <strain evidence="16 17">LC6</strain>
    </source>
</reference>
<feature type="binding site" evidence="13">
    <location>
        <begin position="30"/>
        <end position="37"/>
    </location>
    <ligand>
        <name>ATP</name>
        <dbReference type="ChEBI" id="CHEBI:30616"/>
    </ligand>
</feature>
<keyword evidence="11 13" id="KW-0742">SOS response</keyword>
<dbReference type="PANTHER" id="PTHR32182:SF0">
    <property type="entry name" value="DNA REPLICATION AND REPAIR PROTEIN RECF"/>
    <property type="match status" value="1"/>
</dbReference>
<dbReference type="HAMAP" id="MF_00365">
    <property type="entry name" value="RecF"/>
    <property type="match status" value="1"/>
</dbReference>
<evidence type="ECO:0000256" key="8">
    <source>
        <dbReference type="ARBA" id="ARBA00022840"/>
    </source>
</evidence>
<dbReference type="Proteomes" id="UP000711736">
    <property type="component" value="Unassembled WGS sequence"/>
</dbReference>
<evidence type="ECO:0000256" key="11">
    <source>
        <dbReference type="ARBA" id="ARBA00023236"/>
    </source>
</evidence>
<evidence type="ECO:0000256" key="5">
    <source>
        <dbReference type="ARBA" id="ARBA00022705"/>
    </source>
</evidence>
<evidence type="ECO:0000256" key="13">
    <source>
        <dbReference type="HAMAP-Rule" id="MF_00365"/>
    </source>
</evidence>
<evidence type="ECO:0000256" key="7">
    <source>
        <dbReference type="ARBA" id="ARBA00022763"/>
    </source>
</evidence>
<comment type="similarity">
    <text evidence="2 13">Belongs to the RecF family.</text>
</comment>
<evidence type="ECO:0000256" key="14">
    <source>
        <dbReference type="SAM" id="MobiDB-lite"/>
    </source>
</evidence>
<evidence type="ECO:0000256" key="2">
    <source>
        <dbReference type="ARBA" id="ARBA00008016"/>
    </source>
</evidence>
<evidence type="ECO:0000256" key="1">
    <source>
        <dbReference type="ARBA" id="ARBA00004496"/>
    </source>
</evidence>
<dbReference type="SUPFAM" id="SSF52540">
    <property type="entry name" value="P-loop containing nucleoside triphosphate hydrolases"/>
    <property type="match status" value="1"/>
</dbReference>
<keyword evidence="10 13" id="KW-0234">DNA repair</keyword>
<comment type="caution">
    <text evidence="16">The sequence shown here is derived from an EMBL/GenBank/DDBJ whole genome shotgun (WGS) entry which is preliminary data.</text>
</comment>
<keyword evidence="6 13" id="KW-0547">Nucleotide-binding</keyword>
<dbReference type="InterPro" id="IPR003395">
    <property type="entry name" value="RecF/RecN/SMC_N"/>
</dbReference>
<keyword evidence="7 13" id="KW-0227">DNA damage</keyword>
<dbReference type="InterPro" id="IPR027417">
    <property type="entry name" value="P-loop_NTPase"/>
</dbReference>
<keyword evidence="8 13" id="KW-0067">ATP-binding</keyword>
<accession>A0ABS5UTH2</accession>
<dbReference type="Pfam" id="PF02463">
    <property type="entry name" value="SMC_N"/>
    <property type="match status" value="1"/>
</dbReference>
<evidence type="ECO:0000259" key="15">
    <source>
        <dbReference type="Pfam" id="PF02463"/>
    </source>
</evidence>
<dbReference type="InterPro" id="IPR018078">
    <property type="entry name" value="DNA-binding_RecF_CS"/>
</dbReference>
<dbReference type="InterPro" id="IPR042174">
    <property type="entry name" value="RecF_2"/>
</dbReference>
<evidence type="ECO:0000256" key="9">
    <source>
        <dbReference type="ARBA" id="ARBA00023125"/>
    </source>
</evidence>
<keyword evidence="5 13" id="KW-0235">DNA replication</keyword>
<protein>
    <recommendedName>
        <fullName evidence="3 13">DNA replication and repair protein RecF</fullName>
    </recommendedName>
</protein>
<dbReference type="RefSeq" id="WP_214375578.1">
    <property type="nucleotide sequence ID" value="NZ_JAFEJU010000001.1"/>
</dbReference>
<comment type="subcellular location">
    <subcellularLocation>
        <location evidence="1 13">Cytoplasm</location>
    </subcellularLocation>
</comment>
<evidence type="ECO:0000256" key="6">
    <source>
        <dbReference type="ARBA" id="ARBA00022741"/>
    </source>
</evidence>
<evidence type="ECO:0000313" key="16">
    <source>
        <dbReference type="EMBL" id="MBT1174351.1"/>
    </source>
</evidence>
<name>A0ABS5UTH2_9BIFI</name>